<organism evidence="1">
    <name type="scientific">Cyclophora tenuis</name>
    <name type="common">Marine diatom</name>
    <dbReference type="NCBI Taxonomy" id="216820"/>
    <lineage>
        <taxon>Eukaryota</taxon>
        <taxon>Sar</taxon>
        <taxon>Stramenopiles</taxon>
        <taxon>Ochrophyta</taxon>
        <taxon>Bacillariophyta</taxon>
        <taxon>Fragilariophyceae</taxon>
        <taxon>Fragilariophycidae</taxon>
        <taxon>Cyclophorales</taxon>
        <taxon>Cyclophoraceae</taxon>
        <taxon>Cyclophora</taxon>
    </lineage>
</organism>
<accession>A0A7S1GJD6</accession>
<gene>
    <name evidence="1" type="ORF">CTEN0397_LOCUS7218</name>
</gene>
<dbReference type="EMBL" id="HBFW01011211">
    <property type="protein sequence ID" value="CAD8936184.1"/>
    <property type="molecule type" value="Transcribed_RNA"/>
</dbReference>
<protein>
    <submittedName>
        <fullName evidence="1">Uncharacterized protein</fullName>
    </submittedName>
</protein>
<evidence type="ECO:0000313" key="1">
    <source>
        <dbReference type="EMBL" id="CAD8936184.1"/>
    </source>
</evidence>
<reference evidence="1" key="1">
    <citation type="submission" date="2021-01" db="EMBL/GenBank/DDBJ databases">
        <authorList>
            <person name="Corre E."/>
            <person name="Pelletier E."/>
            <person name="Niang G."/>
            <person name="Scheremetjew M."/>
            <person name="Finn R."/>
            <person name="Kale V."/>
            <person name="Holt S."/>
            <person name="Cochrane G."/>
            <person name="Meng A."/>
            <person name="Brown T."/>
            <person name="Cohen L."/>
        </authorList>
    </citation>
    <scope>NUCLEOTIDE SEQUENCE</scope>
    <source>
        <strain evidence="1">ECT3854</strain>
    </source>
</reference>
<name>A0A7S1GJD6_CYCTE</name>
<sequence length="150" mass="17620">MNNDKFNTKYHNWTDDHFTVCQDFGNHKWSYFAPKSAAVDPKVAMKEPYEGITHDHAGFDLFHPSSEWRPCLILESFPDVNVLDVVALAFGDTEETLHLRFIKRIHNLPPDRIRFINKPFRSDMFSPGSFRHAIMIPNDMFPVQWRDLVQ</sequence>
<dbReference type="AlphaFoldDB" id="A0A7S1GJD6"/>
<proteinExistence type="predicted"/>